<proteinExistence type="predicted"/>
<accession>A0ABT2NFH9</accession>
<keyword evidence="2" id="KW-1185">Reference proteome</keyword>
<dbReference type="Gene3D" id="3.30.460.40">
    <property type="match status" value="1"/>
</dbReference>
<dbReference type="RefSeq" id="WP_261236643.1">
    <property type="nucleotide sequence ID" value="NZ_JAMXFA010000032.1"/>
</dbReference>
<reference evidence="1 2" key="1">
    <citation type="journal article" date="2022" name="Front. Microbiol.">
        <title>High genomic differentiation and limited gene flow indicate recent cryptic speciation within the genus Laspinema (cyanobacteria).</title>
        <authorList>
            <person name="Stanojkovic A."/>
            <person name="Skoupy S."/>
            <person name="Skaloud P."/>
            <person name="Dvorak P."/>
        </authorList>
    </citation>
    <scope>NUCLEOTIDE SEQUENCE [LARGE SCALE GENOMIC DNA]</scope>
    <source>
        <strain evidence="1 2">D3b</strain>
    </source>
</reference>
<dbReference type="Proteomes" id="UP001525961">
    <property type="component" value="Unassembled WGS sequence"/>
</dbReference>
<protein>
    <submittedName>
        <fullName evidence="1">Nucleotidyltransferase family protein</fullName>
    </submittedName>
</protein>
<organism evidence="1 2">
    <name type="scientific">Laspinema olomoucense D3b</name>
    <dbReference type="NCBI Taxonomy" id="2953688"/>
    <lineage>
        <taxon>Bacteria</taxon>
        <taxon>Bacillati</taxon>
        <taxon>Cyanobacteriota</taxon>
        <taxon>Cyanophyceae</taxon>
        <taxon>Oscillatoriophycideae</taxon>
        <taxon>Oscillatoriales</taxon>
        <taxon>Laspinemataceae</taxon>
        <taxon>Laspinema</taxon>
        <taxon>Laspinema olomoucense</taxon>
    </lineage>
</organism>
<sequence length="412" mass="47804">MLYQINLEQFTKTHLRELEILLTCASSQPESEKIDLLKSLLQNPINWQILLKLANRHRVMPLVYTSLSPLSESIPPAAFKQLTLDFRLNSRHNLLLSGELLKLLLLLEKEGIKSLPFKGATLAALAYGNCSLRQFSDLDILIREKDIEKAKAVLLSQGYRMKIERIQLTSEQEETFLRSRDIYHFVREAAYPFVHPQSHLVIELHWAIMPKYFSFCLETEDFWETLESVSISGQEVPTLSPERTLFALIGHGTKDCWRQLSRIADIAYLIRNHPQLNWDQILQQAQHHRVQRMLGLGLSLASELLGIDLPENIQQQLSRDPSLKTLLPGVYQQLFEPPVSSISDGTQTRFHLQVREHIGDRLNYFFQVATTPTTSDWLMLPLSEFPQLPYYFLRPYRLVREQIVKALEKHRN</sequence>
<dbReference type="EMBL" id="JAMXFA010000032">
    <property type="protein sequence ID" value="MCT7980090.1"/>
    <property type="molecule type" value="Genomic_DNA"/>
</dbReference>
<evidence type="ECO:0000313" key="2">
    <source>
        <dbReference type="Proteomes" id="UP001525961"/>
    </source>
</evidence>
<dbReference type="Pfam" id="PF14907">
    <property type="entry name" value="NTP_transf_5"/>
    <property type="match status" value="1"/>
</dbReference>
<gene>
    <name evidence="1" type="ORF">NG792_20415</name>
</gene>
<comment type="caution">
    <text evidence="1">The sequence shown here is derived from an EMBL/GenBank/DDBJ whole genome shotgun (WGS) entry which is preliminary data.</text>
</comment>
<evidence type="ECO:0000313" key="1">
    <source>
        <dbReference type="EMBL" id="MCT7980090.1"/>
    </source>
</evidence>
<name>A0ABT2NFH9_9CYAN</name>
<dbReference type="InterPro" id="IPR039498">
    <property type="entry name" value="NTP_transf_5"/>
</dbReference>